<keyword evidence="3" id="KW-0255">Endonuclease</keyword>
<organism evidence="3 4">
    <name type="scientific">Candidatus Blautia avicola</name>
    <dbReference type="NCBI Taxonomy" id="2838483"/>
    <lineage>
        <taxon>Bacteria</taxon>
        <taxon>Bacillati</taxon>
        <taxon>Bacillota</taxon>
        <taxon>Clostridia</taxon>
        <taxon>Lachnospirales</taxon>
        <taxon>Lachnospiraceae</taxon>
        <taxon>Blautia</taxon>
    </lineage>
</organism>
<sequence length="181" mass="20432">GSRNMKEQRESGGEERQEDDDGGHIVARILGGVEGIENLVPMRRTINRGDYKKMENEISKALQEGKEVTLHIDIEYDGDSSRPSEICAEYTIDGKRTVCEFDNNENSIELLDTVKDKISDEDYSSLKAEIDDMKEDGVEASLTSVKREYDENDNPTKITVGTLDESTGKKTYKVYEPKQEV</sequence>
<dbReference type="Proteomes" id="UP000823892">
    <property type="component" value="Unassembled WGS sequence"/>
</dbReference>
<feature type="non-terminal residue" evidence="3">
    <location>
        <position position="1"/>
    </location>
</feature>
<dbReference type="AlphaFoldDB" id="A0A9D2TYL5"/>
<evidence type="ECO:0000256" key="1">
    <source>
        <dbReference type="SAM" id="MobiDB-lite"/>
    </source>
</evidence>
<evidence type="ECO:0000313" key="4">
    <source>
        <dbReference type="Proteomes" id="UP000823892"/>
    </source>
</evidence>
<feature type="compositionally biased region" description="Basic and acidic residues" evidence="1">
    <location>
        <begin position="1"/>
        <end position="15"/>
    </location>
</feature>
<protein>
    <submittedName>
        <fullName evidence="3">DNA/RNA non-specific endonuclease</fullName>
    </submittedName>
</protein>
<evidence type="ECO:0000313" key="3">
    <source>
        <dbReference type="EMBL" id="HJD30252.1"/>
    </source>
</evidence>
<comment type="caution">
    <text evidence="3">The sequence shown here is derived from an EMBL/GenBank/DDBJ whole genome shotgun (WGS) entry which is preliminary data.</text>
</comment>
<accession>A0A9D2TYL5</accession>
<keyword evidence="3" id="KW-0540">Nuclease</keyword>
<dbReference type="InterPro" id="IPR044927">
    <property type="entry name" value="Endonuclea_NS_2"/>
</dbReference>
<dbReference type="InterPro" id="IPR044929">
    <property type="entry name" value="DNA/RNA_non-sp_Endonuclease_sf"/>
</dbReference>
<feature type="domain" description="Type VII secretion system protein EssD-like" evidence="2">
    <location>
        <begin position="3"/>
        <end position="94"/>
    </location>
</feature>
<dbReference type="Gene3D" id="3.40.570.10">
    <property type="entry name" value="Extracellular Endonuclease, subunit A"/>
    <property type="match status" value="1"/>
</dbReference>
<reference evidence="3" key="1">
    <citation type="journal article" date="2021" name="PeerJ">
        <title>Extensive microbial diversity within the chicken gut microbiome revealed by metagenomics and culture.</title>
        <authorList>
            <person name="Gilroy R."/>
            <person name="Ravi A."/>
            <person name="Getino M."/>
            <person name="Pursley I."/>
            <person name="Horton D.L."/>
            <person name="Alikhan N.F."/>
            <person name="Baker D."/>
            <person name="Gharbi K."/>
            <person name="Hall N."/>
            <person name="Watson M."/>
            <person name="Adriaenssens E.M."/>
            <person name="Foster-Nyarko E."/>
            <person name="Jarju S."/>
            <person name="Secka A."/>
            <person name="Antonio M."/>
            <person name="Oren A."/>
            <person name="Chaudhuri R.R."/>
            <person name="La Ragione R."/>
            <person name="Hildebrand F."/>
            <person name="Pallen M.J."/>
        </authorList>
    </citation>
    <scope>NUCLEOTIDE SEQUENCE</scope>
    <source>
        <strain evidence="3">ChiBcec6-4105</strain>
    </source>
</reference>
<gene>
    <name evidence="3" type="ORF">H9914_14860</name>
</gene>
<dbReference type="Pfam" id="PF13930">
    <property type="entry name" value="Endonuclea_NS_2"/>
    <property type="match status" value="1"/>
</dbReference>
<feature type="region of interest" description="Disordered" evidence="1">
    <location>
        <begin position="1"/>
        <end position="24"/>
    </location>
</feature>
<proteinExistence type="predicted"/>
<reference evidence="3" key="2">
    <citation type="submission" date="2021-04" db="EMBL/GenBank/DDBJ databases">
        <authorList>
            <person name="Gilroy R."/>
        </authorList>
    </citation>
    <scope>NUCLEOTIDE SEQUENCE</scope>
    <source>
        <strain evidence="3">ChiBcec6-4105</strain>
    </source>
</reference>
<evidence type="ECO:0000259" key="2">
    <source>
        <dbReference type="Pfam" id="PF13930"/>
    </source>
</evidence>
<dbReference type="EMBL" id="DWUY01000324">
    <property type="protein sequence ID" value="HJD30252.1"/>
    <property type="molecule type" value="Genomic_DNA"/>
</dbReference>
<keyword evidence="3" id="KW-0378">Hydrolase</keyword>
<name>A0A9D2TYL5_9FIRM</name>
<dbReference type="GO" id="GO:0004519">
    <property type="term" value="F:endonuclease activity"/>
    <property type="evidence" value="ECO:0007669"/>
    <property type="project" value="UniProtKB-KW"/>
</dbReference>